<dbReference type="PROSITE" id="PS51471">
    <property type="entry name" value="FE2OG_OXY"/>
    <property type="match status" value="1"/>
</dbReference>
<reference evidence="9" key="1">
    <citation type="submission" date="2020-02" db="EMBL/GenBank/DDBJ databases">
        <authorList>
            <person name="Scholz U."/>
            <person name="Mascher M."/>
            <person name="Fiebig A."/>
        </authorList>
    </citation>
    <scope>NUCLEOTIDE SEQUENCE</scope>
</reference>
<dbReference type="PANTHER" id="PTHR47990">
    <property type="entry name" value="2-OXOGLUTARATE (2OG) AND FE(II)-DEPENDENT OXYGENASE SUPERFAMILY PROTEIN-RELATED"/>
    <property type="match status" value="1"/>
</dbReference>
<dbReference type="PRINTS" id="PR00682">
    <property type="entry name" value="IPNSYNTHASE"/>
</dbReference>
<comment type="catalytic activity">
    <reaction evidence="6">
        <text>gibberellin A53 + 2 2-oxoglutarate + 3 O2 + H(+) = gibberellin A20 + 2 succinate + 3 CO2 + 2 H2O</text>
        <dbReference type="Rhea" id="RHEA:60796"/>
        <dbReference type="ChEBI" id="CHEBI:15377"/>
        <dbReference type="ChEBI" id="CHEBI:15378"/>
        <dbReference type="ChEBI" id="CHEBI:15379"/>
        <dbReference type="ChEBI" id="CHEBI:16526"/>
        <dbReference type="ChEBI" id="CHEBI:16810"/>
        <dbReference type="ChEBI" id="CHEBI:30031"/>
        <dbReference type="ChEBI" id="CHEBI:58526"/>
        <dbReference type="ChEBI" id="CHEBI:143954"/>
    </reaction>
    <physiologicalReaction direction="left-to-right" evidence="6">
        <dbReference type="Rhea" id="RHEA:60797"/>
    </physiologicalReaction>
</comment>
<evidence type="ECO:0000256" key="4">
    <source>
        <dbReference type="ARBA" id="ARBA00023004"/>
    </source>
</evidence>
<evidence type="ECO:0000256" key="3">
    <source>
        <dbReference type="ARBA" id="ARBA00023002"/>
    </source>
</evidence>
<evidence type="ECO:0000256" key="7">
    <source>
        <dbReference type="RuleBase" id="RU003682"/>
    </source>
</evidence>
<dbReference type="Pfam" id="PF14226">
    <property type="entry name" value="DIOX_N"/>
    <property type="match status" value="1"/>
</dbReference>
<dbReference type="Pfam" id="PF03171">
    <property type="entry name" value="2OG-FeII_Oxy"/>
    <property type="match status" value="1"/>
</dbReference>
<comment type="catalytic activity">
    <reaction evidence="5">
        <text>gibberellin A12 + 2 2-oxoglutarate + 3 O2 + H(+) = gibberellin A9 + 2 succinate + 3 CO2 + 2 H2O</text>
        <dbReference type="Rhea" id="RHEA:60772"/>
        <dbReference type="ChEBI" id="CHEBI:15377"/>
        <dbReference type="ChEBI" id="CHEBI:15378"/>
        <dbReference type="ChEBI" id="CHEBI:15379"/>
        <dbReference type="ChEBI" id="CHEBI:16526"/>
        <dbReference type="ChEBI" id="CHEBI:16810"/>
        <dbReference type="ChEBI" id="CHEBI:30031"/>
        <dbReference type="ChEBI" id="CHEBI:58627"/>
        <dbReference type="ChEBI" id="CHEBI:73255"/>
    </reaction>
    <physiologicalReaction direction="left-to-right" evidence="5">
        <dbReference type="Rhea" id="RHEA:60773"/>
    </physiologicalReaction>
</comment>
<dbReference type="GO" id="GO:0009685">
    <property type="term" value="P:gibberellin metabolic process"/>
    <property type="evidence" value="ECO:0007669"/>
    <property type="project" value="UniProtKB-ARBA"/>
</dbReference>
<comment type="cofactor">
    <cofactor evidence="1">
        <name>L-ascorbate</name>
        <dbReference type="ChEBI" id="CHEBI:38290"/>
    </cofactor>
</comment>
<evidence type="ECO:0000259" key="8">
    <source>
        <dbReference type="PROSITE" id="PS51471"/>
    </source>
</evidence>
<organism evidence="9 10">
    <name type="scientific">Spirodela intermedia</name>
    <name type="common">Intermediate duckweed</name>
    <dbReference type="NCBI Taxonomy" id="51605"/>
    <lineage>
        <taxon>Eukaryota</taxon>
        <taxon>Viridiplantae</taxon>
        <taxon>Streptophyta</taxon>
        <taxon>Embryophyta</taxon>
        <taxon>Tracheophyta</taxon>
        <taxon>Spermatophyta</taxon>
        <taxon>Magnoliopsida</taxon>
        <taxon>Liliopsida</taxon>
        <taxon>Araceae</taxon>
        <taxon>Lemnoideae</taxon>
        <taxon>Spirodela</taxon>
    </lineage>
</organism>
<evidence type="ECO:0000313" key="10">
    <source>
        <dbReference type="Proteomes" id="UP000663760"/>
    </source>
</evidence>
<proteinExistence type="inferred from homology"/>
<dbReference type="OrthoDB" id="288590at2759"/>
<dbReference type="SUPFAM" id="SSF51197">
    <property type="entry name" value="Clavaminate synthase-like"/>
    <property type="match status" value="1"/>
</dbReference>
<dbReference type="GO" id="GO:0016491">
    <property type="term" value="F:oxidoreductase activity"/>
    <property type="evidence" value="ECO:0007669"/>
    <property type="project" value="UniProtKB-KW"/>
</dbReference>
<dbReference type="InterPro" id="IPR005123">
    <property type="entry name" value="Oxoglu/Fe-dep_dioxygenase_dom"/>
</dbReference>
<gene>
    <name evidence="9" type="ORF">SI8410_11015968</name>
</gene>
<name>A0A7I8L5X7_SPIIN</name>
<dbReference type="EMBL" id="LR746274">
    <property type="protein sequence ID" value="CAA7405290.1"/>
    <property type="molecule type" value="Genomic_DNA"/>
</dbReference>
<keyword evidence="10" id="KW-1185">Reference proteome</keyword>
<dbReference type="GO" id="GO:0046872">
    <property type="term" value="F:metal ion binding"/>
    <property type="evidence" value="ECO:0007669"/>
    <property type="project" value="UniProtKB-KW"/>
</dbReference>
<dbReference type="InterPro" id="IPR050231">
    <property type="entry name" value="Iron_ascorbate_oxido_reductase"/>
</dbReference>
<sequence length="396" mass="43468">MESRSSPVVICTGVEAQEKRSSNSGGGGGSGGVVFDSLLMQKKNKIPREFIWPSSERLQTLDELAAPVVDLGGFLSGDEESTLRAAGLIAAACKVHGFFQVTNHGVDLALIAAAVDCLDAFFRLPLRHKLRARQLPGSLCGYAGAHAHRFSSNLPWKETLSFPHIHSAAVAGSRDGAVVRFFTSILGKDFEAMGWVYQRYCEAMEELSLAIMDLLGVSLGVGRGHYRSVFEQGSSIMRCNYYPACPEPELAMGTGPHCDPTAMTVLHQDLVGGLEVFSGGRWRAVNPVSGALVVNIGDTFMALSNGRYKSCLHRAVVNRNQERRSIAFFLCPRDDELLRPPEDLVGDGTAAAGDRRKYPDFTWSELKEFTQKHYRADTKTLQSFSEWLLRHPRRSS</sequence>
<keyword evidence="4 7" id="KW-0408">Iron</keyword>
<evidence type="ECO:0000256" key="6">
    <source>
        <dbReference type="ARBA" id="ARBA00050797"/>
    </source>
</evidence>
<evidence type="ECO:0000313" key="9">
    <source>
        <dbReference type="EMBL" id="CAA7405290.1"/>
    </source>
</evidence>
<dbReference type="Gene3D" id="2.60.120.330">
    <property type="entry name" value="B-lactam Antibiotic, Isopenicillin N Synthase, Chain"/>
    <property type="match status" value="1"/>
</dbReference>
<dbReference type="InterPro" id="IPR026992">
    <property type="entry name" value="DIOX_N"/>
</dbReference>
<accession>A0A7I8L5X7</accession>
<dbReference type="InterPro" id="IPR027443">
    <property type="entry name" value="IPNS-like_sf"/>
</dbReference>
<protein>
    <recommendedName>
        <fullName evidence="8">Fe2OG dioxygenase domain-containing protein</fullName>
    </recommendedName>
</protein>
<evidence type="ECO:0000256" key="2">
    <source>
        <dbReference type="ARBA" id="ARBA00022723"/>
    </source>
</evidence>
<keyword evidence="3 7" id="KW-0560">Oxidoreductase</keyword>
<dbReference type="InterPro" id="IPR044861">
    <property type="entry name" value="IPNS-like_FE2OG_OXY"/>
</dbReference>
<dbReference type="Proteomes" id="UP000663760">
    <property type="component" value="Chromosome 11"/>
</dbReference>
<evidence type="ECO:0000256" key="1">
    <source>
        <dbReference type="ARBA" id="ARBA00001961"/>
    </source>
</evidence>
<evidence type="ECO:0000256" key="5">
    <source>
        <dbReference type="ARBA" id="ARBA00050508"/>
    </source>
</evidence>
<keyword evidence="2 7" id="KW-0479">Metal-binding</keyword>
<dbReference type="AlphaFoldDB" id="A0A7I8L5X7"/>
<dbReference type="FunFam" id="2.60.120.330:FF:000003">
    <property type="entry name" value="Gibberellin 20 oxidase 2"/>
    <property type="match status" value="1"/>
</dbReference>
<comment type="similarity">
    <text evidence="7">Belongs to the iron/ascorbate-dependent oxidoreductase family.</text>
</comment>
<feature type="domain" description="Fe2OG dioxygenase" evidence="8">
    <location>
        <begin position="233"/>
        <end position="332"/>
    </location>
</feature>